<dbReference type="EMBL" id="JBHSGN010000084">
    <property type="protein sequence ID" value="MFC4674911.1"/>
    <property type="molecule type" value="Genomic_DNA"/>
</dbReference>
<dbReference type="Pfam" id="PF07884">
    <property type="entry name" value="VKOR"/>
    <property type="match status" value="1"/>
</dbReference>
<evidence type="ECO:0000256" key="7">
    <source>
        <dbReference type="ARBA" id="ARBA00023136"/>
    </source>
</evidence>
<evidence type="ECO:0000256" key="3">
    <source>
        <dbReference type="ARBA" id="ARBA00022692"/>
    </source>
</evidence>
<dbReference type="RefSeq" id="WP_379997623.1">
    <property type="nucleotide sequence ID" value="NZ_JBHSGN010000084.1"/>
</dbReference>
<evidence type="ECO:0000256" key="8">
    <source>
        <dbReference type="ARBA" id="ARBA00023157"/>
    </source>
</evidence>
<accession>A0ABV9KZB0</accession>
<evidence type="ECO:0000256" key="4">
    <source>
        <dbReference type="ARBA" id="ARBA00022719"/>
    </source>
</evidence>
<evidence type="ECO:0000256" key="9">
    <source>
        <dbReference type="ARBA" id="ARBA00023284"/>
    </source>
</evidence>
<dbReference type="InterPro" id="IPR038354">
    <property type="entry name" value="VKOR_sf"/>
</dbReference>
<dbReference type="CDD" id="cd12921">
    <property type="entry name" value="VKOR_4"/>
    <property type="match status" value="1"/>
</dbReference>
<comment type="caution">
    <text evidence="14">The sequence shown here is derived from an EMBL/GenBank/DDBJ whole genome shotgun (WGS) entry which is preliminary data.</text>
</comment>
<reference evidence="15" key="1">
    <citation type="journal article" date="2019" name="Int. J. Syst. Evol. Microbiol.">
        <title>The Global Catalogue of Microorganisms (GCM) 10K type strain sequencing project: providing services to taxonomists for standard genome sequencing and annotation.</title>
        <authorList>
            <consortium name="The Broad Institute Genomics Platform"/>
            <consortium name="The Broad Institute Genome Sequencing Center for Infectious Disease"/>
            <person name="Wu L."/>
            <person name="Ma J."/>
        </authorList>
    </citation>
    <scope>NUCLEOTIDE SEQUENCE [LARGE SCALE GENOMIC DNA]</scope>
    <source>
        <strain evidence="15">CCUG 66188</strain>
    </source>
</reference>
<keyword evidence="8" id="KW-1015">Disulfide bond</keyword>
<dbReference type="InterPro" id="IPR005074">
    <property type="entry name" value="Peptidase_C39"/>
</dbReference>
<dbReference type="Gene3D" id="1.20.1440.130">
    <property type="entry name" value="VKOR domain"/>
    <property type="match status" value="1"/>
</dbReference>
<dbReference type="Pfam" id="PF03412">
    <property type="entry name" value="Peptidase_C39"/>
    <property type="match status" value="1"/>
</dbReference>
<gene>
    <name evidence="14" type="ORF">ACFO6W_14500</name>
</gene>
<feature type="transmembrane region" description="Helical" evidence="10">
    <location>
        <begin position="313"/>
        <end position="331"/>
    </location>
</feature>
<evidence type="ECO:0000259" key="13">
    <source>
        <dbReference type="Pfam" id="PF13462"/>
    </source>
</evidence>
<feature type="transmembrane region" description="Helical" evidence="10">
    <location>
        <begin position="250"/>
        <end position="270"/>
    </location>
</feature>
<feature type="transmembrane region" description="Helical" evidence="10">
    <location>
        <begin position="282"/>
        <end position="307"/>
    </location>
</feature>
<keyword evidence="5 10" id="KW-1133">Transmembrane helix</keyword>
<dbReference type="InterPro" id="IPR012932">
    <property type="entry name" value="VKOR"/>
</dbReference>
<comment type="similarity">
    <text evidence="2">Belongs to the VKOR family.</text>
</comment>
<keyword evidence="3 10" id="KW-0812">Transmembrane</keyword>
<feature type="domain" description="Peptidase C39" evidence="11">
    <location>
        <begin position="36"/>
        <end position="124"/>
    </location>
</feature>
<dbReference type="InterPro" id="IPR012336">
    <property type="entry name" value="Thioredoxin-like_fold"/>
</dbReference>
<evidence type="ECO:0000256" key="5">
    <source>
        <dbReference type="ARBA" id="ARBA00022989"/>
    </source>
</evidence>
<evidence type="ECO:0000256" key="2">
    <source>
        <dbReference type="ARBA" id="ARBA00006214"/>
    </source>
</evidence>
<name>A0ABV9KZB0_9BACT</name>
<feature type="transmembrane region" description="Helical" evidence="10">
    <location>
        <begin position="168"/>
        <end position="189"/>
    </location>
</feature>
<feature type="domain" description="Thioredoxin-like fold" evidence="13">
    <location>
        <begin position="374"/>
        <end position="516"/>
    </location>
</feature>
<keyword evidence="9" id="KW-0676">Redox-active center</keyword>
<dbReference type="Gene3D" id="3.90.70.10">
    <property type="entry name" value="Cysteine proteinases"/>
    <property type="match status" value="1"/>
</dbReference>
<organism evidence="14 15">
    <name type="scientific">Dysgonomonas termitidis</name>
    <dbReference type="NCBI Taxonomy" id="1516126"/>
    <lineage>
        <taxon>Bacteria</taxon>
        <taxon>Pseudomonadati</taxon>
        <taxon>Bacteroidota</taxon>
        <taxon>Bacteroidia</taxon>
        <taxon>Bacteroidales</taxon>
        <taxon>Dysgonomonadaceae</taxon>
        <taxon>Dysgonomonas</taxon>
    </lineage>
</organism>
<evidence type="ECO:0000256" key="10">
    <source>
        <dbReference type="SAM" id="Phobius"/>
    </source>
</evidence>
<evidence type="ECO:0000259" key="12">
    <source>
        <dbReference type="Pfam" id="PF07884"/>
    </source>
</evidence>
<evidence type="ECO:0000313" key="15">
    <source>
        <dbReference type="Proteomes" id="UP001596023"/>
    </source>
</evidence>
<comment type="subcellular location">
    <subcellularLocation>
        <location evidence="1">Membrane</location>
        <topology evidence="1">Multi-pass membrane protein</topology>
    </subcellularLocation>
</comment>
<keyword evidence="15" id="KW-1185">Reference proteome</keyword>
<keyword evidence="6" id="KW-0560">Oxidoreductase</keyword>
<dbReference type="Proteomes" id="UP001596023">
    <property type="component" value="Unassembled WGS sequence"/>
</dbReference>
<evidence type="ECO:0000256" key="1">
    <source>
        <dbReference type="ARBA" id="ARBA00004141"/>
    </source>
</evidence>
<dbReference type="SUPFAM" id="SSF52833">
    <property type="entry name" value="Thioredoxin-like"/>
    <property type="match status" value="1"/>
</dbReference>
<evidence type="ECO:0000313" key="14">
    <source>
        <dbReference type="EMBL" id="MFC4674911.1"/>
    </source>
</evidence>
<dbReference type="Pfam" id="PF13462">
    <property type="entry name" value="Thioredoxin_4"/>
    <property type="match status" value="1"/>
</dbReference>
<dbReference type="Gene3D" id="3.40.30.10">
    <property type="entry name" value="Glutaredoxin"/>
    <property type="match status" value="1"/>
</dbReference>
<feature type="transmembrane region" description="Helical" evidence="10">
    <location>
        <begin position="142"/>
        <end position="162"/>
    </location>
</feature>
<protein>
    <submittedName>
        <fullName evidence="14">Vitamin K epoxide reductase family protein</fullName>
    </submittedName>
</protein>
<feature type="transmembrane region" description="Helical" evidence="10">
    <location>
        <begin position="223"/>
        <end position="244"/>
    </location>
</feature>
<feature type="domain" description="Vitamin K epoxide reductase" evidence="12">
    <location>
        <begin position="179"/>
        <end position="297"/>
    </location>
</feature>
<evidence type="ECO:0000259" key="11">
    <source>
        <dbReference type="Pfam" id="PF03412"/>
    </source>
</evidence>
<dbReference type="InterPro" id="IPR036249">
    <property type="entry name" value="Thioredoxin-like_sf"/>
</dbReference>
<keyword evidence="4" id="KW-0874">Quinone</keyword>
<sequence>MNLLNKKKQNVFVSFLELLKVKHTKNFSNKYFNEHPHKYNLFGLSKMLSDYGVENAATKIEDKENNIQNIETPFIAYTGSDFIPVYKITHDSVSYISKNGNVSIPTKDFCEFWTGITLFAEPSSTSAEPNYKENRRKELFGFIQKIFLLSSIFIIFLLTYISKSFYSNLGLTIGLFVNFSGIYIGYLLVQKQMHIHSEYADKICSLFKQSDCNDVLESKAAKLFGLIGWSEIGLGYFISNTLILLFLSQFISYLALINICALPYSLWSIWYQKNKAKQWCPLCLIVQGLLWAIFIVNLTFGFIQMPILNTTNILIVACLYLIPLLAINILIPQLSGEGKMEQIIQEINSIKANEDIFLTLLNKQSYYDVDKSISNIILGNPNGNILITVFTNPHCNPCAEMHSRIEKILKQTDQLCIQYIFSSFDKSLDLSNKFLMAVYLNNSQEKARKIYSEWFSKGKFAKESFFQVYEMNIFDEKVEMEFQKHEAWKKQTGLRATPTILVNGYRLPDNYKIEDIRFFSEL</sequence>
<proteinExistence type="inferred from homology"/>
<evidence type="ECO:0000256" key="6">
    <source>
        <dbReference type="ARBA" id="ARBA00023002"/>
    </source>
</evidence>
<keyword evidence="7 10" id="KW-0472">Membrane</keyword>